<proteinExistence type="predicted"/>
<organism evidence="8 9">
    <name type="scientific">Oecophyllibacter saccharovorans</name>
    <dbReference type="NCBI Taxonomy" id="2558360"/>
    <lineage>
        <taxon>Bacteria</taxon>
        <taxon>Pseudomonadati</taxon>
        <taxon>Pseudomonadota</taxon>
        <taxon>Alphaproteobacteria</taxon>
        <taxon>Acetobacterales</taxon>
        <taxon>Acetobacteraceae</taxon>
        <taxon>Oecophyllibacter</taxon>
    </lineage>
</organism>
<dbReference type="AlphaFoldDB" id="A0A506URR1"/>
<evidence type="ECO:0000256" key="6">
    <source>
        <dbReference type="ARBA" id="ARBA00023136"/>
    </source>
</evidence>
<dbReference type="GO" id="GO:0016020">
    <property type="term" value="C:membrane"/>
    <property type="evidence" value="ECO:0007669"/>
    <property type="project" value="UniProtKB-SubCell"/>
</dbReference>
<dbReference type="InterPro" id="IPR004776">
    <property type="entry name" value="Mem_transp_PIN-like"/>
</dbReference>
<evidence type="ECO:0000313" key="9">
    <source>
        <dbReference type="Proteomes" id="UP000315037"/>
    </source>
</evidence>
<dbReference type="GO" id="GO:0055085">
    <property type="term" value="P:transmembrane transport"/>
    <property type="evidence" value="ECO:0007669"/>
    <property type="project" value="InterPro"/>
</dbReference>
<evidence type="ECO:0000256" key="1">
    <source>
        <dbReference type="ARBA" id="ARBA00004141"/>
    </source>
</evidence>
<dbReference type="EMBL" id="SORZ01000001">
    <property type="protein sequence ID" value="TPW36035.1"/>
    <property type="molecule type" value="Genomic_DNA"/>
</dbReference>
<feature type="transmembrane region" description="Helical" evidence="7">
    <location>
        <begin position="102"/>
        <end position="127"/>
    </location>
</feature>
<dbReference type="Pfam" id="PF03547">
    <property type="entry name" value="Mem_trans"/>
    <property type="match status" value="1"/>
</dbReference>
<evidence type="ECO:0000256" key="7">
    <source>
        <dbReference type="SAM" id="Phobius"/>
    </source>
</evidence>
<feature type="transmembrane region" description="Helical" evidence="7">
    <location>
        <begin position="240"/>
        <end position="266"/>
    </location>
</feature>
<evidence type="ECO:0000256" key="2">
    <source>
        <dbReference type="ARBA" id="ARBA00022448"/>
    </source>
</evidence>
<name>A0A506URR1_9PROT</name>
<keyword evidence="5 7" id="KW-1133">Transmembrane helix</keyword>
<reference evidence="8 9" key="1">
    <citation type="submission" date="2019-03" db="EMBL/GenBank/DDBJ databases">
        <title>The complete genome sequence of Neokomagataea sp. Jb2 NBRC113641.</title>
        <authorList>
            <person name="Chua K.-O."/>
            <person name="Chan K.-G."/>
            <person name="See-Too W.-S."/>
        </authorList>
    </citation>
    <scope>NUCLEOTIDE SEQUENCE [LARGE SCALE GENOMIC DNA]</scope>
    <source>
        <strain evidence="8 9">Jb2</strain>
    </source>
</reference>
<keyword evidence="4 7" id="KW-0812">Transmembrane</keyword>
<evidence type="ECO:0000256" key="3">
    <source>
        <dbReference type="ARBA" id="ARBA00022475"/>
    </source>
</evidence>
<dbReference type="PANTHER" id="PTHR36838:SF1">
    <property type="entry name" value="SLR1864 PROTEIN"/>
    <property type="match status" value="1"/>
</dbReference>
<feature type="transmembrane region" description="Helical" evidence="7">
    <location>
        <begin position="189"/>
        <end position="208"/>
    </location>
</feature>
<keyword evidence="2" id="KW-0813">Transport</keyword>
<sequence length="327" mass="34642">MLLTLTTALLPVFLTLVLGYFAAMRGEFSAPNAKVLTRLVMHYALPMALFAHVTAMPRDLILTRAPLGALLFAGMMGPFIAAYFTGRWLLRRRLAPIVASRTAMITALCLSAPSIPFVGVPVLGQLYGANSGLIVSLGGLIINLVQLPLALLVLAAPAAEATAQETRDAHRNSLFFMIGHVKAALREPVVWAPLLALGLQLAGVHVPVWVRQPLHLLAVATGGVALFATGIVLQTRRIMVSFSVGLVVLIRNLAIPLALLGLLLVFKPPLPPQVGAEAVVTLALPTAALGTILAVAFQVAEREAASILFFSTLCSAVTLPLLLWLTL</sequence>
<feature type="transmembrane region" description="Helical" evidence="7">
    <location>
        <begin position="35"/>
        <end position="55"/>
    </location>
</feature>
<comment type="caution">
    <text evidence="8">The sequence shown here is derived from an EMBL/GenBank/DDBJ whole genome shotgun (WGS) entry which is preliminary data.</text>
</comment>
<feature type="transmembrane region" description="Helical" evidence="7">
    <location>
        <begin position="278"/>
        <end position="297"/>
    </location>
</feature>
<protein>
    <submittedName>
        <fullName evidence="8">Permease</fullName>
    </submittedName>
</protein>
<dbReference type="PANTHER" id="PTHR36838">
    <property type="entry name" value="AUXIN EFFLUX CARRIER FAMILY PROTEIN"/>
    <property type="match status" value="1"/>
</dbReference>
<gene>
    <name evidence="8" type="ORF">E3202_03810</name>
</gene>
<evidence type="ECO:0000256" key="5">
    <source>
        <dbReference type="ARBA" id="ARBA00022989"/>
    </source>
</evidence>
<accession>A0A506URR1</accession>
<evidence type="ECO:0000313" key="8">
    <source>
        <dbReference type="EMBL" id="TPW36035.1"/>
    </source>
</evidence>
<keyword evidence="3" id="KW-1003">Cell membrane</keyword>
<keyword evidence="9" id="KW-1185">Reference proteome</keyword>
<dbReference type="RefSeq" id="WP_165600391.1">
    <property type="nucleotide sequence ID" value="NZ_SORZ01000001.1"/>
</dbReference>
<feature type="transmembrane region" description="Helical" evidence="7">
    <location>
        <begin position="67"/>
        <end position="90"/>
    </location>
</feature>
<feature type="transmembrane region" description="Helical" evidence="7">
    <location>
        <begin position="304"/>
        <end position="325"/>
    </location>
</feature>
<dbReference type="Proteomes" id="UP000315037">
    <property type="component" value="Unassembled WGS sequence"/>
</dbReference>
<feature type="transmembrane region" description="Helical" evidence="7">
    <location>
        <begin position="6"/>
        <end position="23"/>
    </location>
</feature>
<comment type="subcellular location">
    <subcellularLocation>
        <location evidence="1">Membrane</location>
        <topology evidence="1">Multi-pass membrane protein</topology>
    </subcellularLocation>
</comment>
<keyword evidence="6 7" id="KW-0472">Membrane</keyword>
<feature type="transmembrane region" description="Helical" evidence="7">
    <location>
        <begin position="133"/>
        <end position="155"/>
    </location>
</feature>
<feature type="transmembrane region" description="Helical" evidence="7">
    <location>
        <begin position="214"/>
        <end position="233"/>
    </location>
</feature>
<evidence type="ECO:0000256" key="4">
    <source>
        <dbReference type="ARBA" id="ARBA00022692"/>
    </source>
</evidence>